<dbReference type="Proteomes" id="UP000553776">
    <property type="component" value="Unassembled WGS sequence"/>
</dbReference>
<evidence type="ECO:0000313" key="3">
    <source>
        <dbReference type="Proteomes" id="UP000553776"/>
    </source>
</evidence>
<accession>A0A841U4K9</accession>
<gene>
    <name evidence="2" type="ORF">H7B90_21845</name>
</gene>
<name>A0A841U4K9_9BACL</name>
<proteinExistence type="predicted"/>
<dbReference type="RefSeq" id="WP_185138022.1">
    <property type="nucleotide sequence ID" value="NZ_JACJVR010000084.1"/>
</dbReference>
<dbReference type="InterPro" id="IPR016040">
    <property type="entry name" value="NAD(P)-bd_dom"/>
</dbReference>
<sequence>MRKALVVRAGRGIGTALVERLIGMEADVVAYSGSPKKLARLRESFSDSPGFRAAQGDACDPDELLAAAEGADVIVCGVYLTYDEKPEKARRMLEAVGIVAERTGAKVVILEGIYRPAGWSRPETPAGSRDRYLRISVPELYGAAAADTLTHYAIRQVARGKPVKRLADPQVRREYLYLDDAARMAAELASTESAYGRSWRLRGNPPISGAELLGMAGAAAGRPVRYERVGGWMLRLLERYEPGAMELLERYNRGEEEAGGDEAEYAGGPATSYEAGMARTVARRNG</sequence>
<organism evidence="2 3">
    <name type="scientific">Cohnella xylanilytica</name>
    <dbReference type="NCBI Taxonomy" id="557555"/>
    <lineage>
        <taxon>Bacteria</taxon>
        <taxon>Bacillati</taxon>
        <taxon>Bacillota</taxon>
        <taxon>Bacilli</taxon>
        <taxon>Bacillales</taxon>
        <taxon>Paenibacillaceae</taxon>
        <taxon>Cohnella</taxon>
    </lineage>
</organism>
<protein>
    <submittedName>
        <fullName evidence="2">NAD(P)H-binding protein</fullName>
    </submittedName>
</protein>
<keyword evidence="3" id="KW-1185">Reference proteome</keyword>
<comment type="caution">
    <text evidence="2">The sequence shown here is derived from an EMBL/GenBank/DDBJ whole genome shotgun (WGS) entry which is preliminary data.</text>
</comment>
<dbReference type="Pfam" id="PF13460">
    <property type="entry name" value="NAD_binding_10"/>
    <property type="match status" value="1"/>
</dbReference>
<evidence type="ECO:0000313" key="2">
    <source>
        <dbReference type="EMBL" id="MBB6694048.1"/>
    </source>
</evidence>
<evidence type="ECO:0000259" key="1">
    <source>
        <dbReference type="Pfam" id="PF13460"/>
    </source>
</evidence>
<dbReference type="InterPro" id="IPR036291">
    <property type="entry name" value="NAD(P)-bd_dom_sf"/>
</dbReference>
<feature type="domain" description="NAD(P)-binding" evidence="1">
    <location>
        <begin position="10"/>
        <end position="110"/>
    </location>
</feature>
<dbReference type="Gene3D" id="3.40.50.720">
    <property type="entry name" value="NAD(P)-binding Rossmann-like Domain"/>
    <property type="match status" value="1"/>
</dbReference>
<dbReference type="SUPFAM" id="SSF51735">
    <property type="entry name" value="NAD(P)-binding Rossmann-fold domains"/>
    <property type="match status" value="1"/>
</dbReference>
<dbReference type="AlphaFoldDB" id="A0A841U4K9"/>
<dbReference type="EMBL" id="JACJVR010000084">
    <property type="protein sequence ID" value="MBB6694048.1"/>
    <property type="molecule type" value="Genomic_DNA"/>
</dbReference>
<reference evidence="2 3" key="1">
    <citation type="submission" date="2020-08" db="EMBL/GenBank/DDBJ databases">
        <title>Cohnella phylogeny.</title>
        <authorList>
            <person name="Dunlap C."/>
        </authorList>
    </citation>
    <scope>NUCLEOTIDE SEQUENCE [LARGE SCALE GENOMIC DNA]</scope>
    <source>
        <strain evidence="2 3">DSM 25239</strain>
    </source>
</reference>